<name>I7I8U7_BABMR</name>
<reference evidence="6 7" key="1">
    <citation type="journal article" date="2012" name="Nucleic Acids Res.">
        <title>Sequencing of the smallest Apicomplexan genome from the human pathogen Babesia microti.</title>
        <authorList>
            <person name="Cornillot E."/>
            <person name="Hadj-Kaddour K."/>
            <person name="Dassouli A."/>
            <person name="Noel B."/>
            <person name="Ranwez V."/>
            <person name="Vacherie B."/>
            <person name="Augagneur Y."/>
            <person name="Bres V."/>
            <person name="Duclos A."/>
            <person name="Randazzo S."/>
            <person name="Carcy B."/>
            <person name="Debierre-Grockiego F."/>
            <person name="Delbecq S."/>
            <person name="Moubri-Menage K."/>
            <person name="Shams-Eldin H."/>
            <person name="Usmani-Brown S."/>
            <person name="Bringaud F."/>
            <person name="Wincker P."/>
            <person name="Vivares C.P."/>
            <person name="Schwarz R.T."/>
            <person name="Schetters T.P."/>
            <person name="Krause P.J."/>
            <person name="Gorenflot A."/>
            <person name="Berry V."/>
            <person name="Barbe V."/>
            <person name="Ben Mamoun C."/>
        </authorList>
    </citation>
    <scope>NUCLEOTIDE SEQUENCE [LARGE SCALE GENOMIC DNA]</scope>
    <source>
        <strain evidence="6 7">RI</strain>
    </source>
</reference>
<dbReference type="GeneID" id="24424336"/>
<gene>
    <name evidence="6" type="ORF">BMR1_02g02770</name>
</gene>
<comment type="similarity">
    <text evidence="2 4">Belongs to the pyridoxal phosphate-binding protein YggS/PROSC family.</text>
</comment>
<dbReference type="VEuPathDB" id="PiroplasmaDB:BMR1_02g02770"/>
<dbReference type="Pfam" id="PF01168">
    <property type="entry name" value="Ala_racemase_N"/>
    <property type="match status" value="1"/>
</dbReference>
<dbReference type="PROSITE" id="PS01211">
    <property type="entry name" value="UPF0001"/>
    <property type="match status" value="1"/>
</dbReference>
<dbReference type="EMBL" id="FO082872">
    <property type="protein sequence ID" value="CCF73708.1"/>
    <property type="molecule type" value="Genomic_DNA"/>
</dbReference>
<sequence>MNDNYRCVSENIRNLSLKYGTQIPRLVAVTKYQPVERILALYSLGQIHFGESKVQDLVEKASRLPKDIRWHFIGKIQSNKCKQLAKVDNLFQVESLDSEYIASELNKCLTKKINVYIQINTSGEESKNGITFDDQTTLFNMVKYIINDCNNLKFCGLMTIGHPDLDKCEKCFSILSRLRREVEKNFPEIALESSMGMSNDYHLAIKENTNQIRLGRCLFNSCS</sequence>
<dbReference type="PANTHER" id="PTHR10146">
    <property type="entry name" value="PROLINE SYNTHETASE CO-TRANSCRIBED BACTERIAL HOMOLOG PROTEIN"/>
    <property type="match status" value="1"/>
</dbReference>
<evidence type="ECO:0000313" key="7">
    <source>
        <dbReference type="Proteomes" id="UP000002899"/>
    </source>
</evidence>
<dbReference type="InterPro" id="IPR029066">
    <property type="entry name" value="PLP-binding_barrel"/>
</dbReference>
<evidence type="ECO:0000256" key="3">
    <source>
        <dbReference type="PIRSR" id="PIRSR004848-1"/>
    </source>
</evidence>
<dbReference type="NCBIfam" id="TIGR00044">
    <property type="entry name" value="YggS family pyridoxal phosphate-dependent enzyme"/>
    <property type="match status" value="1"/>
</dbReference>
<dbReference type="OMA" id="PLEWHMI"/>
<dbReference type="InterPro" id="IPR001608">
    <property type="entry name" value="Ala_racemase_N"/>
</dbReference>
<dbReference type="HAMAP" id="MF_02087">
    <property type="entry name" value="PLP_homeostasis"/>
    <property type="match status" value="1"/>
</dbReference>
<evidence type="ECO:0000259" key="5">
    <source>
        <dbReference type="Pfam" id="PF01168"/>
    </source>
</evidence>
<comment type="function">
    <text evidence="2">Pyridoxal 5'-phosphate (PLP)-binding protein, which may be involved in intracellular homeostatic regulation of pyridoxal 5'-phosphate (PLP), the active form of vitamin B6.</text>
</comment>
<dbReference type="AlphaFoldDB" id="I7I8U7"/>
<protein>
    <recommendedName>
        <fullName evidence="2">Pyridoxal phosphate homeostasis protein</fullName>
        <shortName evidence="2">PLP homeostasis protein</shortName>
    </recommendedName>
</protein>
<dbReference type="InterPro" id="IPR011078">
    <property type="entry name" value="PyrdxlP_homeostasis"/>
</dbReference>
<dbReference type="Proteomes" id="UP000002899">
    <property type="component" value="Chromosome II"/>
</dbReference>
<evidence type="ECO:0000313" key="6">
    <source>
        <dbReference type="EMBL" id="CCF73708.1"/>
    </source>
</evidence>
<comment type="cofactor">
    <cofactor evidence="3">
        <name>pyridoxal 5'-phosphate</name>
        <dbReference type="ChEBI" id="CHEBI:597326"/>
    </cofactor>
</comment>
<dbReference type="PIRSF" id="PIRSF004848">
    <property type="entry name" value="YBL036c_PLPDEIII"/>
    <property type="match status" value="1"/>
</dbReference>
<reference evidence="6 7" key="3">
    <citation type="journal article" date="2016" name="Sci. Rep.">
        <title>Genome-wide diversity and gene expression profiling of Babesia microti isolates identify polymorphic genes that mediate host-pathogen interactions.</title>
        <authorList>
            <person name="Silva J.C."/>
            <person name="Cornillot E."/>
            <person name="McCracken C."/>
            <person name="Usmani-Brown S."/>
            <person name="Dwivedi A."/>
            <person name="Ifeonu O.O."/>
            <person name="Crabtree J."/>
            <person name="Gotia H.T."/>
            <person name="Virji A.Z."/>
            <person name="Reynes C."/>
            <person name="Colinge J."/>
            <person name="Kumar V."/>
            <person name="Lawres L."/>
            <person name="Pazzi J.E."/>
            <person name="Pablo J.V."/>
            <person name="Hung C."/>
            <person name="Brancato J."/>
            <person name="Kumari P."/>
            <person name="Orvis J."/>
            <person name="Tretina K."/>
            <person name="Chibucos M."/>
            <person name="Ott S."/>
            <person name="Sadzewicz L."/>
            <person name="Sengamalay N."/>
            <person name="Shetty A.C."/>
            <person name="Su Q."/>
            <person name="Tallon L."/>
            <person name="Fraser C.M."/>
            <person name="Frutos R."/>
            <person name="Molina D.M."/>
            <person name="Krause P.J."/>
            <person name="Ben Mamoun C."/>
        </authorList>
    </citation>
    <scope>NUCLEOTIDE SEQUENCE [LARGE SCALE GENOMIC DNA]</scope>
    <source>
        <strain evidence="6 7">RI</strain>
    </source>
</reference>
<feature type="modified residue" description="N6-(pyridoxal phosphate)lysine" evidence="2 3">
    <location>
        <position position="31"/>
    </location>
</feature>
<keyword evidence="1 2" id="KW-0663">Pyridoxal phosphate</keyword>
<evidence type="ECO:0000256" key="1">
    <source>
        <dbReference type="ARBA" id="ARBA00022898"/>
    </source>
</evidence>
<accession>I7I8U7</accession>
<dbReference type="Gene3D" id="3.20.20.10">
    <property type="entry name" value="Alanine racemase"/>
    <property type="match status" value="1"/>
</dbReference>
<dbReference type="KEGG" id="bmic:BMR1_02g02770"/>
<dbReference type="GO" id="GO:0030170">
    <property type="term" value="F:pyridoxal phosphate binding"/>
    <property type="evidence" value="ECO:0007669"/>
    <property type="project" value="UniProtKB-UniRule"/>
</dbReference>
<dbReference type="OrthoDB" id="10264196at2759"/>
<organism evidence="6 7">
    <name type="scientific">Babesia microti (strain RI)</name>
    <dbReference type="NCBI Taxonomy" id="1133968"/>
    <lineage>
        <taxon>Eukaryota</taxon>
        <taxon>Sar</taxon>
        <taxon>Alveolata</taxon>
        <taxon>Apicomplexa</taxon>
        <taxon>Aconoidasida</taxon>
        <taxon>Piroplasmida</taxon>
        <taxon>Babesiidae</taxon>
        <taxon>Babesia</taxon>
    </lineage>
</organism>
<dbReference type="PANTHER" id="PTHR10146:SF14">
    <property type="entry name" value="PYRIDOXAL PHOSPHATE HOMEOSTASIS PROTEIN"/>
    <property type="match status" value="1"/>
</dbReference>
<feature type="domain" description="Alanine racemase N-terminal" evidence="5">
    <location>
        <begin position="8"/>
        <end position="219"/>
    </location>
</feature>
<evidence type="ECO:0000256" key="2">
    <source>
        <dbReference type="HAMAP-Rule" id="MF_03225"/>
    </source>
</evidence>
<evidence type="ECO:0000256" key="4">
    <source>
        <dbReference type="RuleBase" id="RU004514"/>
    </source>
</evidence>
<proteinExistence type="inferred from homology"/>
<keyword evidence="7" id="KW-1185">Reference proteome</keyword>
<reference evidence="6 7" key="2">
    <citation type="journal article" date="2013" name="PLoS ONE">
        <title>Whole genome mapping and re-organization of the nuclear and mitochondrial genomes of Babesia microti isolates.</title>
        <authorList>
            <person name="Cornillot E."/>
            <person name="Dassouli A."/>
            <person name="Garg A."/>
            <person name="Pachikara N."/>
            <person name="Randazzo S."/>
            <person name="Depoix D."/>
            <person name="Carcy B."/>
            <person name="Delbecq S."/>
            <person name="Frutos R."/>
            <person name="Silva J.C."/>
            <person name="Sutton R."/>
            <person name="Krause P.J."/>
            <person name="Mamoun C.B."/>
        </authorList>
    </citation>
    <scope>NUCLEOTIDE SEQUENCE [LARGE SCALE GENOMIC DNA]</scope>
    <source>
        <strain evidence="6 7">RI</strain>
    </source>
</reference>
<dbReference type="RefSeq" id="XP_012648317.1">
    <property type="nucleotide sequence ID" value="XM_012792863.1"/>
</dbReference>
<dbReference type="SUPFAM" id="SSF51419">
    <property type="entry name" value="PLP-binding barrel"/>
    <property type="match status" value="1"/>
</dbReference>